<proteinExistence type="predicted"/>
<comment type="caution">
    <text evidence="2">The sequence shown here is derived from an EMBL/GenBank/DDBJ whole genome shotgun (WGS) entry which is preliminary data.</text>
</comment>
<feature type="region of interest" description="Disordered" evidence="1">
    <location>
        <begin position="181"/>
        <end position="218"/>
    </location>
</feature>
<gene>
    <name evidence="2" type="ORF">S12H4_40052</name>
</gene>
<feature type="compositionally biased region" description="Low complexity" evidence="1">
    <location>
        <begin position="184"/>
        <end position="195"/>
    </location>
</feature>
<feature type="non-terminal residue" evidence="2">
    <location>
        <position position="1"/>
    </location>
</feature>
<organism evidence="2">
    <name type="scientific">marine sediment metagenome</name>
    <dbReference type="NCBI Taxonomy" id="412755"/>
    <lineage>
        <taxon>unclassified sequences</taxon>
        <taxon>metagenomes</taxon>
        <taxon>ecological metagenomes</taxon>
    </lineage>
</organism>
<accession>X1TR81</accession>
<name>X1TR81_9ZZZZ</name>
<evidence type="ECO:0000256" key="1">
    <source>
        <dbReference type="SAM" id="MobiDB-lite"/>
    </source>
</evidence>
<dbReference type="EMBL" id="BARW01024272">
    <property type="protein sequence ID" value="GAI90060.1"/>
    <property type="molecule type" value="Genomic_DNA"/>
</dbReference>
<reference evidence="2" key="1">
    <citation type="journal article" date="2014" name="Front. Microbiol.">
        <title>High frequency of phylogenetically diverse reductive dehalogenase-homologous genes in deep subseafloor sedimentary metagenomes.</title>
        <authorList>
            <person name="Kawai M."/>
            <person name="Futagami T."/>
            <person name="Toyoda A."/>
            <person name="Takaki Y."/>
            <person name="Nishi S."/>
            <person name="Hori S."/>
            <person name="Arai W."/>
            <person name="Tsubouchi T."/>
            <person name="Morono Y."/>
            <person name="Uchiyama I."/>
            <person name="Ito T."/>
            <person name="Fujiyama A."/>
            <person name="Inagaki F."/>
            <person name="Takami H."/>
        </authorList>
    </citation>
    <scope>NUCLEOTIDE SEQUENCE</scope>
    <source>
        <strain evidence="2">Expedition CK06-06</strain>
    </source>
</reference>
<feature type="non-terminal residue" evidence="2">
    <location>
        <position position="263"/>
    </location>
</feature>
<sequence>DKDGKVIEEKTTITMVITEDGWLSMAARGCKDDWVGPPRTMRLEEYLSSLPENKDKPREEILTIAREIKESKCKDPEAWYYVAIGKRRGGEDTVIPGYFTHKDHGKAEKGYLPAATQPGNQARVRAIKHWVREVFPECRQRMMELTAEWYQRAEGIKAAQEYIDAEYSFISLPEGGEKIGGPEGKAAAAAPTKAKAQAKKAETAPAAEETPPDEAIEGEGFHIDLTWLKESKKALKWTDETMKTFLVGKYKVSPEGTLTEVLQ</sequence>
<evidence type="ECO:0000313" key="2">
    <source>
        <dbReference type="EMBL" id="GAI90060.1"/>
    </source>
</evidence>
<protein>
    <submittedName>
        <fullName evidence="2">Uncharacterized protein</fullName>
    </submittedName>
</protein>
<dbReference type="AlphaFoldDB" id="X1TR81"/>